<dbReference type="InterPro" id="IPR003439">
    <property type="entry name" value="ABC_transporter-like_ATP-bd"/>
</dbReference>
<feature type="domain" description="ABC transporter" evidence="8">
    <location>
        <begin position="6"/>
        <end position="66"/>
    </location>
</feature>
<dbReference type="AlphaFoldDB" id="A0AAN7MVY6"/>
<evidence type="ECO:0000256" key="5">
    <source>
        <dbReference type="ARBA" id="ARBA00022989"/>
    </source>
</evidence>
<dbReference type="Pfam" id="PF01061">
    <property type="entry name" value="ABC2_membrane"/>
    <property type="match status" value="1"/>
</dbReference>
<feature type="transmembrane region" description="Helical" evidence="7">
    <location>
        <begin position="323"/>
        <end position="345"/>
    </location>
</feature>
<comment type="subcellular location">
    <subcellularLocation>
        <location evidence="1">Membrane</location>
        <topology evidence="1">Multi-pass membrane protein</topology>
    </subcellularLocation>
</comment>
<keyword evidence="4 7" id="KW-0812">Transmembrane</keyword>
<dbReference type="Proteomes" id="UP001346149">
    <property type="component" value="Unassembled WGS sequence"/>
</dbReference>
<dbReference type="GO" id="GO:0016887">
    <property type="term" value="F:ATP hydrolysis activity"/>
    <property type="evidence" value="ECO:0007669"/>
    <property type="project" value="InterPro"/>
</dbReference>
<dbReference type="GO" id="GO:0005524">
    <property type="term" value="F:ATP binding"/>
    <property type="evidence" value="ECO:0007669"/>
    <property type="project" value="InterPro"/>
</dbReference>
<evidence type="ECO:0000256" key="6">
    <source>
        <dbReference type="ARBA" id="ARBA00023136"/>
    </source>
</evidence>
<dbReference type="EMBL" id="JAXQNO010000004">
    <property type="protein sequence ID" value="KAK4799553.1"/>
    <property type="molecule type" value="Genomic_DNA"/>
</dbReference>
<proteinExistence type="inferred from homology"/>
<dbReference type="InterPro" id="IPR013525">
    <property type="entry name" value="ABC2_TM"/>
</dbReference>
<dbReference type="PANTHER" id="PTHR48042">
    <property type="entry name" value="ABC TRANSPORTER G FAMILY MEMBER 11"/>
    <property type="match status" value="1"/>
</dbReference>
<gene>
    <name evidence="11" type="ORF">SAY86_024918</name>
</gene>
<accession>A0AAN7MVY6</accession>
<evidence type="ECO:0000256" key="4">
    <source>
        <dbReference type="ARBA" id="ARBA00022692"/>
    </source>
</evidence>
<dbReference type="PANTHER" id="PTHR48042:SF1">
    <property type="entry name" value="ABC TRANSPORTER G FAMILY MEMBER 11-LIKE"/>
    <property type="match status" value="1"/>
</dbReference>
<comment type="caution">
    <text evidence="11">The sequence shown here is derived from an EMBL/GenBank/DDBJ whole genome shotgun (WGS) entry which is preliminary data.</text>
</comment>
<feature type="domain" description="ABC-2 type transporter transmembrane" evidence="9">
    <location>
        <begin position="271"/>
        <end position="405"/>
    </location>
</feature>
<keyword evidence="12" id="KW-1185">Reference proteome</keyword>
<dbReference type="InterPro" id="IPR043926">
    <property type="entry name" value="ABCG_dom"/>
</dbReference>
<dbReference type="GO" id="GO:0016020">
    <property type="term" value="C:membrane"/>
    <property type="evidence" value="ECO:0007669"/>
    <property type="project" value="UniProtKB-SubCell"/>
</dbReference>
<dbReference type="GO" id="GO:0140359">
    <property type="term" value="F:ABC-type transporter activity"/>
    <property type="evidence" value="ECO:0007669"/>
    <property type="project" value="InterPro"/>
</dbReference>
<dbReference type="InterPro" id="IPR052215">
    <property type="entry name" value="Plant_ABCG"/>
</dbReference>
<dbReference type="SUPFAM" id="SSF52540">
    <property type="entry name" value="P-loop containing nucleoside triphosphate hydrolases"/>
    <property type="match status" value="1"/>
</dbReference>
<protein>
    <submittedName>
        <fullName evidence="11">Uncharacterized protein</fullName>
    </submittedName>
</protein>
<dbReference type="Pfam" id="PF19055">
    <property type="entry name" value="ABC2_membrane_7"/>
    <property type="match status" value="1"/>
</dbReference>
<feature type="transmembrane region" description="Helical" evidence="7">
    <location>
        <begin position="281"/>
        <end position="311"/>
    </location>
</feature>
<reference evidence="11 12" key="1">
    <citation type="journal article" date="2023" name="Hortic Res">
        <title>Pangenome of water caltrop reveals structural variations and asymmetric subgenome divergence after allopolyploidization.</title>
        <authorList>
            <person name="Zhang X."/>
            <person name="Chen Y."/>
            <person name="Wang L."/>
            <person name="Yuan Y."/>
            <person name="Fang M."/>
            <person name="Shi L."/>
            <person name="Lu R."/>
            <person name="Comes H.P."/>
            <person name="Ma Y."/>
            <person name="Chen Y."/>
            <person name="Huang G."/>
            <person name="Zhou Y."/>
            <person name="Zheng Z."/>
            <person name="Qiu Y."/>
        </authorList>
    </citation>
    <scope>NUCLEOTIDE SEQUENCE [LARGE SCALE GENOMIC DNA]</scope>
    <source>
        <strain evidence="11">F231</strain>
    </source>
</reference>
<dbReference type="Gene3D" id="3.40.50.300">
    <property type="entry name" value="P-loop containing nucleotide triphosphate hydrolases"/>
    <property type="match status" value="1"/>
</dbReference>
<evidence type="ECO:0000256" key="3">
    <source>
        <dbReference type="ARBA" id="ARBA00022448"/>
    </source>
</evidence>
<sequence>MSKAEKVSRADETIREMGLQEAMDTVIGSSWGPTGKGLSSGQKRRVSICLETLTHPKLLFLDEPTSGLDSAASYYVMKRIAGLNHKKDGIQRTIMASIHQPSKEVFQLFDSLCLLSGGKAVYFGPASTAAEFFASAGFPCPILQSPSDHFLKTINKDFAMGDDAEEDLEVSVEEAIGALARSYKSSKYYRETLQQVAEIHKQGLEGVGRLKAEKRSKPSFWTQCSVLTRRSSVNMYRDRGYYWFRLAIHMGIALSMGTIYYDIGYAYESIQVFIRERLNGHYGTGAFVVGNVVSSMPYLLLLTVAPGAAIYYLPGMHGGAGSFLYFLSLLFANMVAMEGLMMVVASVVPNFLMGIIVGSGVQGVMILGAGIFRLPKDIPKPFWKYPTYYIALHRYAYQGLCRNEFEGMSFEVPIDGGIGQGNMVVDGEQVLRHYFQIEEGYSKWDNLWILIGMALFYRLLFFAIIKFNEAVRPGVVALMAANSRQAKQVMESPA</sequence>
<feature type="transmembrane region" description="Helical" evidence="7">
    <location>
        <begin position="351"/>
        <end position="374"/>
    </location>
</feature>
<evidence type="ECO:0000256" key="2">
    <source>
        <dbReference type="ARBA" id="ARBA00005814"/>
    </source>
</evidence>
<evidence type="ECO:0000313" key="11">
    <source>
        <dbReference type="EMBL" id="KAK4799553.1"/>
    </source>
</evidence>
<evidence type="ECO:0000259" key="10">
    <source>
        <dbReference type="Pfam" id="PF19055"/>
    </source>
</evidence>
<keyword evidence="3" id="KW-0813">Transport</keyword>
<evidence type="ECO:0000256" key="7">
    <source>
        <dbReference type="SAM" id="Phobius"/>
    </source>
</evidence>
<keyword evidence="5 7" id="KW-1133">Transmembrane helix</keyword>
<evidence type="ECO:0000256" key="1">
    <source>
        <dbReference type="ARBA" id="ARBA00004141"/>
    </source>
</evidence>
<keyword evidence="6 7" id="KW-0472">Membrane</keyword>
<evidence type="ECO:0000313" key="12">
    <source>
        <dbReference type="Proteomes" id="UP001346149"/>
    </source>
</evidence>
<evidence type="ECO:0000259" key="9">
    <source>
        <dbReference type="Pfam" id="PF01061"/>
    </source>
</evidence>
<dbReference type="Pfam" id="PF00005">
    <property type="entry name" value="ABC_tran"/>
    <property type="match status" value="1"/>
</dbReference>
<organism evidence="11 12">
    <name type="scientific">Trapa natans</name>
    <name type="common">Water chestnut</name>
    <dbReference type="NCBI Taxonomy" id="22666"/>
    <lineage>
        <taxon>Eukaryota</taxon>
        <taxon>Viridiplantae</taxon>
        <taxon>Streptophyta</taxon>
        <taxon>Embryophyta</taxon>
        <taxon>Tracheophyta</taxon>
        <taxon>Spermatophyta</taxon>
        <taxon>Magnoliopsida</taxon>
        <taxon>eudicotyledons</taxon>
        <taxon>Gunneridae</taxon>
        <taxon>Pentapetalae</taxon>
        <taxon>rosids</taxon>
        <taxon>malvids</taxon>
        <taxon>Myrtales</taxon>
        <taxon>Lythraceae</taxon>
        <taxon>Trapa</taxon>
    </lineage>
</organism>
<evidence type="ECO:0000259" key="8">
    <source>
        <dbReference type="Pfam" id="PF00005"/>
    </source>
</evidence>
<feature type="transmembrane region" description="Helical" evidence="7">
    <location>
        <begin position="242"/>
        <end position="261"/>
    </location>
</feature>
<name>A0AAN7MVY6_TRANT</name>
<dbReference type="InterPro" id="IPR027417">
    <property type="entry name" value="P-loop_NTPase"/>
</dbReference>
<feature type="transmembrane region" description="Helical" evidence="7">
    <location>
        <begin position="447"/>
        <end position="465"/>
    </location>
</feature>
<feature type="domain" description="ABC transporter family G" evidence="10">
    <location>
        <begin position="99"/>
        <end position="155"/>
    </location>
</feature>
<comment type="similarity">
    <text evidence="2">Belongs to the ABC transporter superfamily. ABCG family. Eye pigment precursor importer (TC 3.A.1.204) subfamily.</text>
</comment>